<dbReference type="SMART" id="SM00825">
    <property type="entry name" value="PKS_KS"/>
    <property type="match status" value="1"/>
</dbReference>
<dbReference type="Gene3D" id="3.40.47.10">
    <property type="match status" value="1"/>
</dbReference>
<organism evidence="3">
    <name type="scientific">Oppiella nova</name>
    <dbReference type="NCBI Taxonomy" id="334625"/>
    <lineage>
        <taxon>Eukaryota</taxon>
        <taxon>Metazoa</taxon>
        <taxon>Ecdysozoa</taxon>
        <taxon>Arthropoda</taxon>
        <taxon>Chelicerata</taxon>
        <taxon>Arachnida</taxon>
        <taxon>Acari</taxon>
        <taxon>Acariformes</taxon>
        <taxon>Sarcoptiformes</taxon>
        <taxon>Oribatida</taxon>
        <taxon>Brachypylina</taxon>
        <taxon>Oppioidea</taxon>
        <taxon>Oppiidae</taxon>
        <taxon>Oppiella</taxon>
    </lineage>
</organism>
<dbReference type="AlphaFoldDB" id="A0A7R9QUT2"/>
<dbReference type="EMBL" id="OC931680">
    <property type="protein sequence ID" value="CAD7659222.1"/>
    <property type="molecule type" value="Genomic_DNA"/>
</dbReference>
<dbReference type="PROSITE" id="PS52004">
    <property type="entry name" value="KS3_2"/>
    <property type="match status" value="1"/>
</dbReference>
<dbReference type="SUPFAM" id="SSF53901">
    <property type="entry name" value="Thiolase-like"/>
    <property type="match status" value="1"/>
</dbReference>
<feature type="domain" description="Ketosynthase family 3 (KS3)" evidence="2">
    <location>
        <begin position="5"/>
        <end position="418"/>
    </location>
</feature>
<evidence type="ECO:0000313" key="4">
    <source>
        <dbReference type="Proteomes" id="UP000728032"/>
    </source>
</evidence>
<dbReference type="Pfam" id="PF16197">
    <property type="entry name" value="KAsynt_C_assoc"/>
    <property type="match status" value="1"/>
</dbReference>
<dbReference type="InterPro" id="IPR016039">
    <property type="entry name" value="Thiolase-like"/>
</dbReference>
<evidence type="ECO:0000256" key="1">
    <source>
        <dbReference type="ARBA" id="ARBA00022679"/>
    </source>
</evidence>
<dbReference type="InterPro" id="IPR014030">
    <property type="entry name" value="Ketoacyl_synth_N"/>
</dbReference>
<gene>
    <name evidence="3" type="ORF">ONB1V03_LOCUS15818</name>
</gene>
<dbReference type="PANTHER" id="PTHR43775:SF23">
    <property type="entry name" value="FATTY ACID SYNTHASE 3"/>
    <property type="match status" value="1"/>
</dbReference>
<keyword evidence="1" id="KW-0808">Transferase</keyword>
<sequence length="447" mass="48821">MSTSLDDIVISGMSGRFPLSDSVDDFARNLFSGVDLITESDSRWPKDFCDISSRMGRIESYDRFDGNFFGVTPEMAEIMVPESRMLLEVAYEAVMDAGVSPRLLSDSKTGVYVGAVNYGQMDGHPQYPLDGHQKQIFDGFHDIMFNLKSFFAANISFQMNLKGPSLLVDTACSSGLAALCLAYEAIKAGTIDRAIVGGSHMLFNPMISQYKQYMGMCSPRGVSAVLDESADGYVKSDAVCCLFIQRANDAHRVYGRVVSARMGMDGYKTLGQFSPSSEAQEALMIEAYKCENIDPLKLTYFEAHATGTKVGDTEEIKAIYKAYCEAPGRRKPLPIGCLKSSMGHSEGASGVAAIIKVLISYENESIPPNLNLKNLKQELKPYFPPLLAINEILSYKPGLVAINNFGIGGANAHVLVEPNYKLQTSDGLKIAETIPRIVNICGRNEDS</sequence>
<dbReference type="InterPro" id="IPR032821">
    <property type="entry name" value="PKS_assoc"/>
</dbReference>
<dbReference type="GO" id="GO:0004312">
    <property type="term" value="F:fatty acid synthase activity"/>
    <property type="evidence" value="ECO:0007669"/>
    <property type="project" value="TreeGrafter"/>
</dbReference>
<evidence type="ECO:0000259" key="2">
    <source>
        <dbReference type="PROSITE" id="PS52004"/>
    </source>
</evidence>
<dbReference type="EMBL" id="CAJPVJ010016855">
    <property type="protein sequence ID" value="CAG2176384.1"/>
    <property type="molecule type" value="Genomic_DNA"/>
</dbReference>
<evidence type="ECO:0000313" key="3">
    <source>
        <dbReference type="EMBL" id="CAD7659222.1"/>
    </source>
</evidence>
<dbReference type="Proteomes" id="UP000728032">
    <property type="component" value="Unassembled WGS sequence"/>
</dbReference>
<dbReference type="CDD" id="cd00833">
    <property type="entry name" value="PKS"/>
    <property type="match status" value="1"/>
</dbReference>
<protein>
    <recommendedName>
        <fullName evidence="2">Ketosynthase family 3 (KS3) domain-containing protein</fullName>
    </recommendedName>
</protein>
<dbReference type="InterPro" id="IPR050091">
    <property type="entry name" value="PKS_NRPS_Biosynth_Enz"/>
</dbReference>
<dbReference type="InterPro" id="IPR014031">
    <property type="entry name" value="Ketoacyl_synth_C"/>
</dbReference>
<feature type="non-terminal residue" evidence="3">
    <location>
        <position position="1"/>
    </location>
</feature>
<proteinExistence type="predicted"/>
<dbReference type="GO" id="GO:0004315">
    <property type="term" value="F:3-oxoacyl-[acyl-carrier-protein] synthase activity"/>
    <property type="evidence" value="ECO:0007669"/>
    <property type="project" value="InterPro"/>
</dbReference>
<dbReference type="InterPro" id="IPR020841">
    <property type="entry name" value="PKS_Beta-ketoAc_synthase_dom"/>
</dbReference>
<dbReference type="OrthoDB" id="10065950at2759"/>
<dbReference type="GO" id="GO:0006633">
    <property type="term" value="P:fatty acid biosynthetic process"/>
    <property type="evidence" value="ECO:0007669"/>
    <property type="project" value="InterPro"/>
</dbReference>
<dbReference type="InterPro" id="IPR018201">
    <property type="entry name" value="Ketoacyl_synth_AS"/>
</dbReference>
<dbReference type="Pfam" id="PF02801">
    <property type="entry name" value="Ketoacyl-synt_C"/>
    <property type="match status" value="1"/>
</dbReference>
<dbReference type="PANTHER" id="PTHR43775">
    <property type="entry name" value="FATTY ACID SYNTHASE"/>
    <property type="match status" value="1"/>
</dbReference>
<dbReference type="PROSITE" id="PS00606">
    <property type="entry name" value="KS3_1"/>
    <property type="match status" value="1"/>
</dbReference>
<name>A0A7R9QUT2_9ACAR</name>
<accession>A0A7R9QUT2</accession>
<dbReference type="Pfam" id="PF00109">
    <property type="entry name" value="ketoacyl-synt"/>
    <property type="match status" value="1"/>
</dbReference>
<keyword evidence="4" id="KW-1185">Reference proteome</keyword>
<reference evidence="3" key="1">
    <citation type="submission" date="2020-11" db="EMBL/GenBank/DDBJ databases">
        <authorList>
            <person name="Tran Van P."/>
        </authorList>
    </citation>
    <scope>NUCLEOTIDE SEQUENCE</scope>
</reference>